<dbReference type="Pfam" id="PF03372">
    <property type="entry name" value="Exo_endo_phos"/>
    <property type="match status" value="1"/>
</dbReference>
<organism evidence="2">
    <name type="scientific">bioreactor metagenome</name>
    <dbReference type="NCBI Taxonomy" id="1076179"/>
    <lineage>
        <taxon>unclassified sequences</taxon>
        <taxon>metagenomes</taxon>
        <taxon>ecological metagenomes</taxon>
    </lineage>
</organism>
<dbReference type="PANTHER" id="PTHR12121:SF36">
    <property type="entry name" value="ENDONUCLEASE_EXONUCLEASE_PHOSPHATASE DOMAIN-CONTAINING PROTEIN"/>
    <property type="match status" value="1"/>
</dbReference>
<dbReference type="InterPro" id="IPR005135">
    <property type="entry name" value="Endo/exonuclease/phosphatase"/>
</dbReference>
<reference evidence="2" key="1">
    <citation type="submission" date="2019-08" db="EMBL/GenBank/DDBJ databases">
        <authorList>
            <person name="Kucharzyk K."/>
            <person name="Murdoch R.W."/>
            <person name="Higgins S."/>
            <person name="Loffler F."/>
        </authorList>
    </citation>
    <scope>NUCLEOTIDE SEQUENCE</scope>
</reference>
<accession>A0A645BZP9</accession>
<dbReference type="AlphaFoldDB" id="A0A645BZP9"/>
<dbReference type="EMBL" id="VSSQ01023314">
    <property type="protein sequence ID" value="MPM70161.1"/>
    <property type="molecule type" value="Genomic_DNA"/>
</dbReference>
<dbReference type="SUPFAM" id="SSF56219">
    <property type="entry name" value="DNase I-like"/>
    <property type="match status" value="1"/>
</dbReference>
<proteinExistence type="predicted"/>
<protein>
    <recommendedName>
        <fullName evidence="1">Endonuclease/exonuclease/phosphatase domain-containing protein</fullName>
    </recommendedName>
</protein>
<evidence type="ECO:0000259" key="1">
    <source>
        <dbReference type="Pfam" id="PF03372"/>
    </source>
</evidence>
<dbReference type="PANTHER" id="PTHR12121">
    <property type="entry name" value="CARBON CATABOLITE REPRESSOR PROTEIN 4"/>
    <property type="match status" value="1"/>
</dbReference>
<dbReference type="InterPro" id="IPR050410">
    <property type="entry name" value="CCR4/nocturin_mRNA_transcr"/>
</dbReference>
<dbReference type="Gene3D" id="3.60.10.10">
    <property type="entry name" value="Endonuclease/exonuclease/phosphatase"/>
    <property type="match status" value="1"/>
</dbReference>
<evidence type="ECO:0000313" key="2">
    <source>
        <dbReference type="EMBL" id="MPM70161.1"/>
    </source>
</evidence>
<comment type="caution">
    <text evidence="2">The sequence shown here is derived from an EMBL/GenBank/DDBJ whole genome shotgun (WGS) entry which is preliminary data.</text>
</comment>
<feature type="domain" description="Endonuclease/exonuclease/phosphatase" evidence="1">
    <location>
        <begin position="5"/>
        <end position="277"/>
    </location>
</feature>
<dbReference type="InterPro" id="IPR036691">
    <property type="entry name" value="Endo/exonu/phosph_ase_sf"/>
</dbReference>
<sequence length="287" mass="32677">MFSMMTANLRGALLDDGEDSWRFRKSICLEVLKKHASDLIGFQEMQEPQRECFREEFPEYELIGVLDCVGGFERQEIAPVPENSSTVVRTLSGGHPMNSVMIRRERFEVMSIQSFALSELPLRNGSISADGWCPRYAVVLTLRERGSGKYLVWINTHLDHKGELARKAQSVLINTYATQFGPRWPLVLTGDMNCDRGSAAIQNFFTAGWIDTFAEASGVEEPGHTFHRFLGYAYARVPDRENWSGKMDWIFRRGPLRTLNSRIVDDAGPTGRFPSDHFFVRAELDWA</sequence>
<name>A0A645BZP9_9ZZZZ</name>
<dbReference type="GO" id="GO:0000175">
    <property type="term" value="F:3'-5'-RNA exonuclease activity"/>
    <property type="evidence" value="ECO:0007669"/>
    <property type="project" value="TreeGrafter"/>
</dbReference>
<gene>
    <name evidence="2" type="ORF">SDC9_117114</name>
</gene>